<proteinExistence type="predicted"/>
<dbReference type="GO" id="GO:0005247">
    <property type="term" value="F:voltage-gated chloride channel activity"/>
    <property type="evidence" value="ECO:0007669"/>
    <property type="project" value="TreeGrafter"/>
</dbReference>
<evidence type="ECO:0000313" key="4">
    <source>
        <dbReference type="Proteomes" id="UP000275078"/>
    </source>
</evidence>
<organism evidence="3 4">
    <name type="scientific">Ascobolus immersus RN42</name>
    <dbReference type="NCBI Taxonomy" id="1160509"/>
    <lineage>
        <taxon>Eukaryota</taxon>
        <taxon>Fungi</taxon>
        <taxon>Dikarya</taxon>
        <taxon>Ascomycota</taxon>
        <taxon>Pezizomycotina</taxon>
        <taxon>Pezizomycetes</taxon>
        <taxon>Pezizales</taxon>
        <taxon>Ascobolaceae</taxon>
        <taxon>Ascobolus</taxon>
    </lineage>
</organism>
<dbReference type="EMBL" id="ML119684">
    <property type="protein sequence ID" value="RPA80881.1"/>
    <property type="molecule type" value="Genomic_DNA"/>
</dbReference>
<feature type="compositionally biased region" description="Polar residues" evidence="2">
    <location>
        <begin position="92"/>
        <end position="107"/>
    </location>
</feature>
<keyword evidence="1" id="KW-0813">Transport</keyword>
<dbReference type="AlphaFoldDB" id="A0A3N4I9L3"/>
<keyword evidence="4" id="KW-1185">Reference proteome</keyword>
<feature type="compositionally biased region" description="Polar residues" evidence="2">
    <location>
        <begin position="59"/>
        <end position="73"/>
    </location>
</feature>
<dbReference type="Proteomes" id="UP000275078">
    <property type="component" value="Unassembled WGS sequence"/>
</dbReference>
<protein>
    <submittedName>
        <fullName evidence="3">Uncharacterized protein</fullName>
    </submittedName>
</protein>
<keyword evidence="1" id="KW-0406">Ion transport</keyword>
<evidence type="ECO:0000313" key="3">
    <source>
        <dbReference type="EMBL" id="RPA80881.1"/>
    </source>
</evidence>
<dbReference type="GO" id="GO:0005886">
    <property type="term" value="C:plasma membrane"/>
    <property type="evidence" value="ECO:0007669"/>
    <property type="project" value="TreeGrafter"/>
</dbReference>
<feature type="compositionally biased region" description="Low complexity" evidence="2">
    <location>
        <begin position="8"/>
        <end position="20"/>
    </location>
</feature>
<accession>A0A3N4I9L3</accession>
<name>A0A3N4I9L3_ASCIM</name>
<sequence length="262" mass="28593">MNGFSGNSDRPSSASPASPARPGPRRRGNSVAGAQHSNMNGQRGVNVEDEFNEEHFGPEQTNTGEEGSSTIGSAISFKRRKNPPPSRYTLFSHDSPTTSNANVSSPQPAAWSPYVGSRSSIDDIGLQTRAERNGNSASPSLGHGHGDADWVENQGRRVYDDLTAIDWIYEYTKERSRKRRLREKGGGIAGWARGIWDSSQIWLVLVGTGLGAGLVAGMIDIVSLWLGDVKEGICETQFYLSKGFCCWGVDGQLRDRWMVEKC</sequence>
<reference evidence="3 4" key="1">
    <citation type="journal article" date="2018" name="Nat. Ecol. Evol.">
        <title>Pezizomycetes genomes reveal the molecular basis of ectomycorrhizal truffle lifestyle.</title>
        <authorList>
            <person name="Murat C."/>
            <person name="Payen T."/>
            <person name="Noel B."/>
            <person name="Kuo A."/>
            <person name="Morin E."/>
            <person name="Chen J."/>
            <person name="Kohler A."/>
            <person name="Krizsan K."/>
            <person name="Balestrini R."/>
            <person name="Da Silva C."/>
            <person name="Montanini B."/>
            <person name="Hainaut M."/>
            <person name="Levati E."/>
            <person name="Barry K.W."/>
            <person name="Belfiori B."/>
            <person name="Cichocki N."/>
            <person name="Clum A."/>
            <person name="Dockter R.B."/>
            <person name="Fauchery L."/>
            <person name="Guy J."/>
            <person name="Iotti M."/>
            <person name="Le Tacon F."/>
            <person name="Lindquist E.A."/>
            <person name="Lipzen A."/>
            <person name="Malagnac F."/>
            <person name="Mello A."/>
            <person name="Molinier V."/>
            <person name="Miyauchi S."/>
            <person name="Poulain J."/>
            <person name="Riccioni C."/>
            <person name="Rubini A."/>
            <person name="Sitrit Y."/>
            <person name="Splivallo R."/>
            <person name="Traeger S."/>
            <person name="Wang M."/>
            <person name="Zifcakova L."/>
            <person name="Wipf D."/>
            <person name="Zambonelli A."/>
            <person name="Paolocci F."/>
            <person name="Nowrousian M."/>
            <person name="Ottonello S."/>
            <person name="Baldrian P."/>
            <person name="Spatafora J.W."/>
            <person name="Henrissat B."/>
            <person name="Nagy L.G."/>
            <person name="Aury J.M."/>
            <person name="Wincker P."/>
            <person name="Grigoriev I.V."/>
            <person name="Bonfante P."/>
            <person name="Martin F.M."/>
        </authorList>
    </citation>
    <scope>NUCLEOTIDE SEQUENCE [LARGE SCALE GENOMIC DNA]</scope>
    <source>
        <strain evidence="3 4">RN42</strain>
    </source>
</reference>
<dbReference type="GO" id="GO:0005794">
    <property type="term" value="C:Golgi apparatus"/>
    <property type="evidence" value="ECO:0007669"/>
    <property type="project" value="TreeGrafter"/>
</dbReference>
<gene>
    <name evidence="3" type="ORF">BJ508DRAFT_123924</name>
</gene>
<dbReference type="PANTHER" id="PTHR45711:SF6">
    <property type="entry name" value="CHLORIDE CHANNEL PROTEIN"/>
    <property type="match status" value="1"/>
</dbReference>
<evidence type="ECO:0000256" key="1">
    <source>
        <dbReference type="ARBA" id="ARBA00023065"/>
    </source>
</evidence>
<evidence type="ECO:0000256" key="2">
    <source>
        <dbReference type="SAM" id="MobiDB-lite"/>
    </source>
</evidence>
<feature type="region of interest" description="Disordered" evidence="2">
    <location>
        <begin position="1"/>
        <end position="114"/>
    </location>
</feature>
<dbReference type="PANTHER" id="PTHR45711">
    <property type="entry name" value="CHLORIDE CHANNEL PROTEIN"/>
    <property type="match status" value="1"/>
</dbReference>
<dbReference type="STRING" id="1160509.A0A3N4I9L3"/>
<dbReference type="OrthoDB" id="44789at2759"/>
<dbReference type="GO" id="GO:0005769">
    <property type="term" value="C:early endosome"/>
    <property type="evidence" value="ECO:0007669"/>
    <property type="project" value="TreeGrafter"/>
</dbReference>